<proteinExistence type="inferred from homology"/>
<dbReference type="Pfam" id="PF04239">
    <property type="entry name" value="DUF421"/>
    <property type="match status" value="1"/>
</dbReference>
<gene>
    <name evidence="9" type="ORF">SAMN04515677_103161</name>
</gene>
<evidence type="ECO:0000256" key="3">
    <source>
        <dbReference type="ARBA" id="ARBA00022475"/>
    </source>
</evidence>
<keyword evidence="3" id="KW-1003">Cell membrane</keyword>
<keyword evidence="6 7" id="KW-0472">Membrane</keyword>
<evidence type="ECO:0000256" key="6">
    <source>
        <dbReference type="ARBA" id="ARBA00023136"/>
    </source>
</evidence>
<evidence type="ECO:0000256" key="2">
    <source>
        <dbReference type="ARBA" id="ARBA00006448"/>
    </source>
</evidence>
<evidence type="ECO:0000256" key="4">
    <source>
        <dbReference type="ARBA" id="ARBA00022692"/>
    </source>
</evidence>
<keyword evidence="4 7" id="KW-0812">Transmembrane</keyword>
<dbReference type="PANTHER" id="PTHR34582:SF6">
    <property type="entry name" value="UPF0702 TRANSMEMBRANE PROTEIN YCAP"/>
    <property type="match status" value="1"/>
</dbReference>
<feature type="domain" description="YetF C-terminal" evidence="8">
    <location>
        <begin position="100"/>
        <end position="225"/>
    </location>
</feature>
<feature type="transmembrane region" description="Helical" evidence="7">
    <location>
        <begin position="76"/>
        <end position="99"/>
    </location>
</feature>
<protein>
    <submittedName>
        <fullName evidence="9">Uncharacterized membrane protein YcaP, DUF421 family</fullName>
    </submittedName>
</protein>
<evidence type="ECO:0000313" key="9">
    <source>
        <dbReference type="EMBL" id="SDL71727.1"/>
    </source>
</evidence>
<dbReference type="InterPro" id="IPR007353">
    <property type="entry name" value="DUF421"/>
</dbReference>
<dbReference type="PANTHER" id="PTHR34582">
    <property type="entry name" value="UPF0702 TRANSMEMBRANE PROTEIN YCAP"/>
    <property type="match status" value="1"/>
</dbReference>
<dbReference type="InterPro" id="IPR023090">
    <property type="entry name" value="UPF0702_alpha/beta_dom_sf"/>
</dbReference>
<evidence type="ECO:0000256" key="5">
    <source>
        <dbReference type="ARBA" id="ARBA00022989"/>
    </source>
</evidence>
<dbReference type="STRING" id="1121325.SAMN04515677_103161"/>
<keyword evidence="10" id="KW-1185">Reference proteome</keyword>
<evidence type="ECO:0000256" key="7">
    <source>
        <dbReference type="SAM" id="Phobius"/>
    </source>
</evidence>
<name>A0A1G9MCS8_9FIRM</name>
<feature type="transmembrane region" description="Helical" evidence="7">
    <location>
        <begin position="20"/>
        <end position="40"/>
    </location>
</feature>
<dbReference type="EMBL" id="FNGW01000003">
    <property type="protein sequence ID" value="SDL71727.1"/>
    <property type="molecule type" value="Genomic_DNA"/>
</dbReference>
<comment type="subcellular location">
    <subcellularLocation>
        <location evidence="1">Cell membrane</location>
        <topology evidence="1">Multi-pass membrane protein</topology>
    </subcellularLocation>
</comment>
<keyword evidence="5 7" id="KW-1133">Transmembrane helix</keyword>
<dbReference type="AlphaFoldDB" id="A0A1G9MCS8"/>
<sequence length="239" mass="27085">MNQNYINGNNNLSYDFERKMNMLVVLIRSILLYIVVLISLRVMGKGEIAEMNSFDLVITLLIAEVAAVPMENNNIPIINGVAAVTGLAAMQIVISYLALKSRTVRVLLSGKPSLLIERGKINYKELQRERVTIDELLEQLRIQGYFRIMDVQYAILETDGNLSVLPTPSYKNPPNSAFNHLPVSLIIDGKIIKHNLNIVNKDINWLEGILKSNHIENLKDVLLCVIDENEKIYIQEKKN</sequence>
<evidence type="ECO:0000256" key="1">
    <source>
        <dbReference type="ARBA" id="ARBA00004651"/>
    </source>
</evidence>
<dbReference type="Proteomes" id="UP000199068">
    <property type="component" value="Unassembled WGS sequence"/>
</dbReference>
<organism evidence="9 10">
    <name type="scientific">Romboutsia lituseburensis DSM 797</name>
    <dbReference type="NCBI Taxonomy" id="1121325"/>
    <lineage>
        <taxon>Bacteria</taxon>
        <taxon>Bacillati</taxon>
        <taxon>Bacillota</taxon>
        <taxon>Clostridia</taxon>
        <taxon>Peptostreptococcales</taxon>
        <taxon>Peptostreptococcaceae</taxon>
        <taxon>Romboutsia</taxon>
    </lineage>
</organism>
<reference evidence="9 10" key="1">
    <citation type="submission" date="2016-10" db="EMBL/GenBank/DDBJ databases">
        <authorList>
            <person name="de Groot N.N."/>
        </authorList>
    </citation>
    <scope>NUCLEOTIDE SEQUENCE [LARGE SCALE GENOMIC DNA]</scope>
    <source>
        <strain evidence="9 10">DSM 797</strain>
    </source>
</reference>
<evidence type="ECO:0000313" key="10">
    <source>
        <dbReference type="Proteomes" id="UP000199068"/>
    </source>
</evidence>
<evidence type="ECO:0000259" key="8">
    <source>
        <dbReference type="Pfam" id="PF04239"/>
    </source>
</evidence>
<comment type="similarity">
    <text evidence="2">Belongs to the UPF0702 family.</text>
</comment>
<dbReference type="Gene3D" id="3.30.240.20">
    <property type="entry name" value="bsu07140 like domains"/>
    <property type="match status" value="2"/>
</dbReference>
<dbReference type="GO" id="GO:0005886">
    <property type="term" value="C:plasma membrane"/>
    <property type="evidence" value="ECO:0007669"/>
    <property type="project" value="UniProtKB-SubCell"/>
</dbReference>
<accession>A0A1G9MCS8</accession>